<dbReference type="Proteomes" id="UP000186817">
    <property type="component" value="Unassembled WGS sequence"/>
</dbReference>
<proteinExistence type="predicted"/>
<keyword evidence="2" id="KW-1185">Reference proteome</keyword>
<evidence type="ECO:0000313" key="1">
    <source>
        <dbReference type="EMBL" id="OLP92742.1"/>
    </source>
</evidence>
<name>A0A1Q9DC54_SYMMI</name>
<accession>A0A1Q9DC54</accession>
<organism evidence="1 2">
    <name type="scientific">Symbiodinium microadriaticum</name>
    <name type="common">Dinoflagellate</name>
    <name type="synonym">Zooxanthella microadriatica</name>
    <dbReference type="NCBI Taxonomy" id="2951"/>
    <lineage>
        <taxon>Eukaryota</taxon>
        <taxon>Sar</taxon>
        <taxon>Alveolata</taxon>
        <taxon>Dinophyceae</taxon>
        <taxon>Suessiales</taxon>
        <taxon>Symbiodiniaceae</taxon>
        <taxon>Symbiodinium</taxon>
    </lineage>
</organism>
<dbReference type="EMBL" id="LSRX01000608">
    <property type="protein sequence ID" value="OLP92742.1"/>
    <property type="molecule type" value="Genomic_DNA"/>
</dbReference>
<protein>
    <submittedName>
        <fullName evidence="1">Uncharacterized protein</fullName>
    </submittedName>
</protein>
<reference evidence="1 2" key="1">
    <citation type="submission" date="2016-02" db="EMBL/GenBank/DDBJ databases">
        <title>Genome analysis of coral dinoflagellate symbionts highlights evolutionary adaptations to a symbiotic lifestyle.</title>
        <authorList>
            <person name="Aranda M."/>
            <person name="Li Y."/>
            <person name="Liew Y.J."/>
            <person name="Baumgarten S."/>
            <person name="Simakov O."/>
            <person name="Wilson M."/>
            <person name="Piel J."/>
            <person name="Ashoor H."/>
            <person name="Bougouffa S."/>
            <person name="Bajic V.B."/>
            <person name="Ryu T."/>
            <person name="Ravasi T."/>
            <person name="Bayer T."/>
            <person name="Micklem G."/>
            <person name="Kim H."/>
            <person name="Bhak J."/>
            <person name="Lajeunesse T.C."/>
            <person name="Voolstra C.R."/>
        </authorList>
    </citation>
    <scope>NUCLEOTIDE SEQUENCE [LARGE SCALE GENOMIC DNA]</scope>
    <source>
        <strain evidence="1 2">CCMP2467</strain>
    </source>
</reference>
<dbReference type="AlphaFoldDB" id="A0A1Q9DC54"/>
<gene>
    <name evidence="1" type="ORF">AK812_SmicGene25426</name>
</gene>
<sequence length="80" mass="8639">MIPRECCKMCFVALQLAAVRQGTGQAGGRFHFFSASPRESYAPYVLLTIASICELGSRVFCGSLLQPPRNAAMVAEVQVS</sequence>
<evidence type="ECO:0000313" key="2">
    <source>
        <dbReference type="Proteomes" id="UP000186817"/>
    </source>
</evidence>
<comment type="caution">
    <text evidence="1">The sequence shown here is derived from an EMBL/GenBank/DDBJ whole genome shotgun (WGS) entry which is preliminary data.</text>
</comment>